<evidence type="ECO:0000313" key="3">
    <source>
        <dbReference type="EMBL" id="XBO37611.1"/>
    </source>
</evidence>
<protein>
    <submittedName>
        <fullName evidence="3">Uncharacterized protein</fullName>
    </submittedName>
</protein>
<proteinExistence type="predicted"/>
<feature type="region of interest" description="Disordered" evidence="1">
    <location>
        <begin position="98"/>
        <end position="118"/>
    </location>
</feature>
<reference evidence="3" key="1">
    <citation type="submission" date="2024-05" db="EMBL/GenBank/DDBJ databases">
        <authorList>
            <person name="Kim S."/>
            <person name="Heo J."/>
            <person name="Choi H."/>
            <person name="Choi Y."/>
            <person name="Kwon S.-W."/>
            <person name="Kim Y."/>
        </authorList>
    </citation>
    <scope>NUCLEOTIDE SEQUENCE</scope>
    <source>
        <strain evidence="3">KACC 23698</strain>
    </source>
</reference>
<keyword evidence="2" id="KW-0732">Signal</keyword>
<dbReference type="EMBL" id="CP157484">
    <property type="protein sequence ID" value="XBO37611.1"/>
    <property type="molecule type" value="Genomic_DNA"/>
</dbReference>
<sequence>MSLSSDRRSVLRAGLGLAAAAATVSLAGALPAQAQGFAIRGVSVDVRPLEARGLNGFAEALGAEVHRQFLAQFGDRITGDRRAPLLIVTLTSLSMNASAGSAGGRAGRGGGGGGESDYLQGEVSLGGQSFPLLVQQYSGNGGSWRDPNIDRRRVEALAFAFAQWSRRKIGA</sequence>
<dbReference type="AlphaFoldDB" id="A0AAU7JBR5"/>
<dbReference type="PROSITE" id="PS51318">
    <property type="entry name" value="TAT"/>
    <property type="match status" value="1"/>
</dbReference>
<name>A0AAU7JBR5_9HYPH</name>
<evidence type="ECO:0000256" key="1">
    <source>
        <dbReference type="SAM" id="MobiDB-lite"/>
    </source>
</evidence>
<dbReference type="InterPro" id="IPR006311">
    <property type="entry name" value="TAT_signal"/>
</dbReference>
<feature type="chain" id="PRO_5043391946" evidence="2">
    <location>
        <begin position="35"/>
        <end position="171"/>
    </location>
</feature>
<organism evidence="3">
    <name type="scientific">Alsobacter sp. KACC 23698</name>
    <dbReference type="NCBI Taxonomy" id="3149229"/>
    <lineage>
        <taxon>Bacteria</taxon>
        <taxon>Pseudomonadati</taxon>
        <taxon>Pseudomonadota</taxon>
        <taxon>Alphaproteobacteria</taxon>
        <taxon>Hyphomicrobiales</taxon>
        <taxon>Alsobacteraceae</taxon>
        <taxon>Alsobacter</taxon>
    </lineage>
</organism>
<evidence type="ECO:0000256" key="2">
    <source>
        <dbReference type="SAM" id="SignalP"/>
    </source>
</evidence>
<feature type="compositionally biased region" description="Gly residues" evidence="1">
    <location>
        <begin position="101"/>
        <end position="115"/>
    </location>
</feature>
<gene>
    <name evidence="3" type="ORF">ABEG18_18030</name>
</gene>
<feature type="signal peptide" evidence="2">
    <location>
        <begin position="1"/>
        <end position="34"/>
    </location>
</feature>
<accession>A0AAU7JBR5</accession>
<dbReference type="RefSeq" id="WP_406854434.1">
    <property type="nucleotide sequence ID" value="NZ_CP157484.1"/>
</dbReference>